<dbReference type="EMBL" id="PSQE01000003">
    <property type="protein sequence ID" value="RHN65759.1"/>
    <property type="molecule type" value="Genomic_DNA"/>
</dbReference>
<feature type="signal peptide" evidence="2">
    <location>
        <begin position="1"/>
        <end position="25"/>
    </location>
</feature>
<dbReference type="AlphaFoldDB" id="A0A396IJG3"/>
<comment type="caution">
    <text evidence="3">The sequence shown here is derived from an EMBL/GenBank/DDBJ whole genome shotgun (WGS) entry which is preliminary data.</text>
</comment>
<name>A0A396IJG3_MEDTR</name>
<keyword evidence="2" id="KW-0732">Signal</keyword>
<proteinExistence type="predicted"/>
<protein>
    <recommendedName>
        <fullName evidence="4">Transmembrane protein</fullName>
    </recommendedName>
</protein>
<sequence>MANSFFFSILMLFLVALMIVPQGFANSGYLKPDPRYSYRPQYPPGTPTCDPNNRGYPCRRGGPPTHL</sequence>
<feature type="chain" id="PRO_5017272616" description="Transmembrane protein" evidence="2">
    <location>
        <begin position="26"/>
        <end position="67"/>
    </location>
</feature>
<dbReference type="Gramene" id="rna13646">
    <property type="protein sequence ID" value="RHN65759.1"/>
    <property type="gene ID" value="gene13646"/>
</dbReference>
<feature type="region of interest" description="Disordered" evidence="1">
    <location>
        <begin position="40"/>
        <end position="67"/>
    </location>
</feature>
<reference evidence="3" key="1">
    <citation type="journal article" date="2018" name="Nat. Plants">
        <title>Whole-genome landscape of Medicago truncatula symbiotic genes.</title>
        <authorList>
            <person name="Pecrix Y."/>
            <person name="Gamas P."/>
            <person name="Carrere S."/>
        </authorList>
    </citation>
    <scope>NUCLEOTIDE SEQUENCE</scope>
    <source>
        <tissue evidence="3">Leaves</tissue>
    </source>
</reference>
<organism evidence="3">
    <name type="scientific">Medicago truncatula</name>
    <name type="common">Barrel medic</name>
    <name type="synonym">Medicago tribuloides</name>
    <dbReference type="NCBI Taxonomy" id="3880"/>
    <lineage>
        <taxon>Eukaryota</taxon>
        <taxon>Viridiplantae</taxon>
        <taxon>Streptophyta</taxon>
        <taxon>Embryophyta</taxon>
        <taxon>Tracheophyta</taxon>
        <taxon>Spermatophyta</taxon>
        <taxon>Magnoliopsida</taxon>
        <taxon>eudicotyledons</taxon>
        <taxon>Gunneridae</taxon>
        <taxon>Pentapetalae</taxon>
        <taxon>rosids</taxon>
        <taxon>fabids</taxon>
        <taxon>Fabales</taxon>
        <taxon>Fabaceae</taxon>
        <taxon>Papilionoideae</taxon>
        <taxon>50 kb inversion clade</taxon>
        <taxon>NPAAA clade</taxon>
        <taxon>Hologalegina</taxon>
        <taxon>IRL clade</taxon>
        <taxon>Trifolieae</taxon>
        <taxon>Medicago</taxon>
    </lineage>
</organism>
<evidence type="ECO:0008006" key="4">
    <source>
        <dbReference type="Google" id="ProtNLM"/>
    </source>
</evidence>
<dbReference type="Proteomes" id="UP000265566">
    <property type="component" value="Chromosome 3"/>
</dbReference>
<evidence type="ECO:0000256" key="2">
    <source>
        <dbReference type="SAM" id="SignalP"/>
    </source>
</evidence>
<evidence type="ECO:0000256" key="1">
    <source>
        <dbReference type="SAM" id="MobiDB-lite"/>
    </source>
</evidence>
<gene>
    <name evidence="3" type="ORF">MtrunA17_Chr3g0083471</name>
</gene>
<accession>A0A396IJG3</accession>
<evidence type="ECO:0000313" key="3">
    <source>
        <dbReference type="EMBL" id="RHN65759.1"/>
    </source>
</evidence>